<dbReference type="OrthoDB" id="29460at2759"/>
<keyword evidence="7" id="KW-0813">Transport</keyword>
<evidence type="ECO:0000256" key="5">
    <source>
        <dbReference type="ARBA" id="ARBA00005363"/>
    </source>
</evidence>
<feature type="transmembrane region" description="Helical" evidence="18">
    <location>
        <begin position="201"/>
        <end position="224"/>
    </location>
</feature>
<dbReference type="InterPro" id="IPR044865">
    <property type="entry name" value="MRH_dom"/>
</dbReference>
<feature type="domain" description="MRH" evidence="19">
    <location>
        <begin position="65"/>
        <end position="177"/>
    </location>
</feature>
<keyword evidence="14" id="KW-0496">Mitochondrion</keyword>
<comment type="similarity">
    <text evidence="5">Belongs to the ATG27 family.</text>
</comment>
<evidence type="ECO:0000256" key="16">
    <source>
        <dbReference type="ARBA" id="ARBA00023157"/>
    </source>
</evidence>
<keyword evidence="15 18" id="KW-0472">Membrane</keyword>
<evidence type="ECO:0000256" key="3">
    <source>
        <dbReference type="ARBA" id="ARBA00004394"/>
    </source>
</evidence>
<dbReference type="InterPro" id="IPR018939">
    <property type="entry name" value="Autophagy-rel_prot_27"/>
</dbReference>
<dbReference type="SUPFAM" id="SSF50911">
    <property type="entry name" value="Mannose 6-phosphate receptor domain"/>
    <property type="match status" value="1"/>
</dbReference>
<evidence type="ECO:0000259" key="19">
    <source>
        <dbReference type="PROSITE" id="PS51914"/>
    </source>
</evidence>
<evidence type="ECO:0000256" key="15">
    <source>
        <dbReference type="ARBA" id="ARBA00023136"/>
    </source>
</evidence>
<dbReference type="GO" id="GO:0015031">
    <property type="term" value="P:protein transport"/>
    <property type="evidence" value="ECO:0007669"/>
    <property type="project" value="UniProtKB-KW"/>
</dbReference>
<dbReference type="GeneID" id="106073893"/>
<evidence type="ECO:0000256" key="1">
    <source>
        <dbReference type="ARBA" id="ARBA00004304"/>
    </source>
</evidence>
<dbReference type="GO" id="GO:0034045">
    <property type="term" value="C:phagophore assembly site membrane"/>
    <property type="evidence" value="ECO:0007669"/>
    <property type="project" value="UniProtKB-SubCell"/>
</dbReference>
<dbReference type="AlphaFoldDB" id="A0A9W3A7N6"/>
<gene>
    <name evidence="21" type="primary">LOC106073893</name>
</gene>
<dbReference type="Gene3D" id="2.70.130.10">
    <property type="entry name" value="Mannose-6-phosphate receptor binding domain"/>
    <property type="match status" value="1"/>
</dbReference>
<evidence type="ECO:0000256" key="7">
    <source>
        <dbReference type="ARBA" id="ARBA00022448"/>
    </source>
</evidence>
<sequence length="268" mass="29401">MVLHSNMARLKAYLSINSLACVVVILLSQRRLQGAAVMTCDGDGPCRCMMNDGSGVVDISTLGFQNGSARFPDVAASFDGQLYSYNPCYPMSEGRCTNAAACKIADDTQTVMGEQTQFTWYFTGYYPLVTYSTSDGRKTEVMFICDENITSPLLDVIGEVTPGTLSLNLWTMCACPNKCPAVMPPAPHRHDTDAPTLTTGYIVLIVFFSLFFVYFVFGSVINYCRRGTLSKEILPNYSLWSSIPSYAMDGCRCVFGCVGNKKANYDAI</sequence>
<keyword evidence="10" id="KW-0653">Protein transport</keyword>
<dbReference type="InterPro" id="IPR009011">
    <property type="entry name" value="Man6P_isomerase_rcpt-bd_dom_sf"/>
</dbReference>
<dbReference type="Pfam" id="PF09451">
    <property type="entry name" value="ATG27"/>
    <property type="match status" value="1"/>
</dbReference>
<keyword evidence="16" id="KW-1015">Disulfide bond</keyword>
<dbReference type="PANTHER" id="PTHR15071">
    <property type="entry name" value="MANNOSE-6-PHOSPHATE RECEPTOR FAMILY MEMBER"/>
    <property type="match status" value="1"/>
</dbReference>
<evidence type="ECO:0000313" key="21">
    <source>
        <dbReference type="RefSeq" id="XP_055883266.1"/>
    </source>
</evidence>
<organism evidence="20 21">
    <name type="scientific">Biomphalaria glabrata</name>
    <name type="common">Bloodfluke planorb</name>
    <name type="synonym">Freshwater snail</name>
    <dbReference type="NCBI Taxonomy" id="6526"/>
    <lineage>
        <taxon>Eukaryota</taxon>
        <taxon>Metazoa</taxon>
        <taxon>Spiralia</taxon>
        <taxon>Lophotrochozoa</taxon>
        <taxon>Mollusca</taxon>
        <taxon>Gastropoda</taxon>
        <taxon>Heterobranchia</taxon>
        <taxon>Euthyneura</taxon>
        <taxon>Panpulmonata</taxon>
        <taxon>Hygrophila</taxon>
        <taxon>Lymnaeoidea</taxon>
        <taxon>Planorbidae</taxon>
        <taxon>Biomphalaria</taxon>
    </lineage>
</organism>
<evidence type="ECO:0000256" key="14">
    <source>
        <dbReference type="ARBA" id="ARBA00023128"/>
    </source>
</evidence>
<dbReference type="GO" id="GO:0010008">
    <property type="term" value="C:endosome membrane"/>
    <property type="evidence" value="ECO:0007669"/>
    <property type="project" value="UniProtKB-SubCell"/>
</dbReference>
<reference evidence="21" key="1">
    <citation type="submission" date="2025-08" db="UniProtKB">
        <authorList>
            <consortium name="RefSeq"/>
        </authorList>
    </citation>
    <scope>IDENTIFICATION</scope>
</reference>
<dbReference type="PANTHER" id="PTHR15071:SF0">
    <property type="entry name" value="MANNOSE 6-PHOSPHATE RECEPTOR-LIKE PROTEIN 1"/>
    <property type="match status" value="1"/>
</dbReference>
<evidence type="ECO:0000256" key="10">
    <source>
        <dbReference type="ARBA" id="ARBA00022927"/>
    </source>
</evidence>
<dbReference type="GO" id="GO:0000139">
    <property type="term" value="C:Golgi membrane"/>
    <property type="evidence" value="ECO:0007669"/>
    <property type="project" value="UniProtKB-SubCell"/>
</dbReference>
<evidence type="ECO:0000256" key="12">
    <source>
        <dbReference type="ARBA" id="ARBA00023006"/>
    </source>
</evidence>
<keyword evidence="8 18" id="KW-0812">Transmembrane</keyword>
<dbReference type="Proteomes" id="UP001165740">
    <property type="component" value="Chromosome 1"/>
</dbReference>
<dbReference type="RefSeq" id="XP_055883266.1">
    <property type="nucleotide sequence ID" value="XM_056027291.1"/>
</dbReference>
<evidence type="ECO:0000256" key="18">
    <source>
        <dbReference type="SAM" id="Phobius"/>
    </source>
</evidence>
<proteinExistence type="inferred from homology"/>
<evidence type="ECO:0000313" key="20">
    <source>
        <dbReference type="Proteomes" id="UP001165740"/>
    </source>
</evidence>
<accession>A0A9W3A7N6</accession>
<dbReference type="OMA" id="NGACENV"/>
<evidence type="ECO:0000256" key="9">
    <source>
        <dbReference type="ARBA" id="ARBA00022729"/>
    </source>
</evidence>
<comment type="subcellular location">
    <subcellularLocation>
        <location evidence="2">Cytoplasmic vesicle membrane</location>
        <topology evidence="2">Single-pass type I membrane protein</topology>
    </subcellularLocation>
    <subcellularLocation>
        <location evidence="3">Golgi apparatus membrane</location>
    </subcellularLocation>
    <subcellularLocation>
        <location evidence="1">Mitochondrion membrane</location>
        <topology evidence="1">Single-pass membrane protein</topology>
    </subcellularLocation>
    <subcellularLocation>
        <location evidence="4">Preautophagosomal structure membrane</location>
        <topology evidence="4">Single-pass type I membrane protein</topology>
    </subcellularLocation>
</comment>
<evidence type="ECO:0000256" key="17">
    <source>
        <dbReference type="ARBA" id="ARBA00023329"/>
    </source>
</evidence>
<evidence type="ECO:0000256" key="2">
    <source>
        <dbReference type="ARBA" id="ARBA00004358"/>
    </source>
</evidence>
<dbReference type="GO" id="GO:0031966">
    <property type="term" value="C:mitochondrial membrane"/>
    <property type="evidence" value="ECO:0007669"/>
    <property type="project" value="UniProtKB-SubCell"/>
</dbReference>
<evidence type="ECO:0000256" key="6">
    <source>
        <dbReference type="ARBA" id="ARBA00013776"/>
    </source>
</evidence>
<protein>
    <recommendedName>
        <fullName evidence="6">Autophagy-related protein 27</fullName>
    </recommendedName>
</protein>
<evidence type="ECO:0000256" key="4">
    <source>
        <dbReference type="ARBA" id="ARBA00004472"/>
    </source>
</evidence>
<keyword evidence="11 18" id="KW-1133">Transmembrane helix</keyword>
<keyword evidence="17" id="KW-0968">Cytoplasmic vesicle</keyword>
<evidence type="ECO:0000256" key="13">
    <source>
        <dbReference type="ARBA" id="ARBA00023034"/>
    </source>
</evidence>
<keyword evidence="9" id="KW-0732">Signal</keyword>
<keyword evidence="20" id="KW-1185">Reference proteome</keyword>
<name>A0A9W3A7N6_BIOGL</name>
<dbReference type="GO" id="GO:0005802">
    <property type="term" value="C:trans-Golgi network"/>
    <property type="evidence" value="ECO:0007669"/>
    <property type="project" value="TreeGrafter"/>
</dbReference>
<evidence type="ECO:0000256" key="11">
    <source>
        <dbReference type="ARBA" id="ARBA00022989"/>
    </source>
</evidence>
<dbReference type="PROSITE" id="PS51914">
    <property type="entry name" value="MRH"/>
    <property type="match status" value="1"/>
</dbReference>
<keyword evidence="12" id="KW-0072">Autophagy</keyword>
<evidence type="ECO:0000256" key="8">
    <source>
        <dbReference type="ARBA" id="ARBA00022692"/>
    </source>
</evidence>
<keyword evidence="13" id="KW-0333">Golgi apparatus</keyword>
<dbReference type="GO" id="GO:0006914">
    <property type="term" value="P:autophagy"/>
    <property type="evidence" value="ECO:0007669"/>
    <property type="project" value="UniProtKB-KW"/>
</dbReference>